<evidence type="ECO:0000313" key="10">
    <source>
        <dbReference type="Proteomes" id="UP001290861"/>
    </source>
</evidence>
<name>A0ABU5MW21_9BACT</name>
<evidence type="ECO:0000256" key="6">
    <source>
        <dbReference type="ARBA" id="ARBA00023136"/>
    </source>
</evidence>
<evidence type="ECO:0000256" key="2">
    <source>
        <dbReference type="ARBA" id="ARBA00005811"/>
    </source>
</evidence>
<evidence type="ECO:0000256" key="4">
    <source>
        <dbReference type="ARBA" id="ARBA00022692"/>
    </source>
</evidence>
<keyword evidence="6 8" id="KW-0472">Membrane</keyword>
<dbReference type="PANTHER" id="PTHR30558:SF13">
    <property type="entry name" value="BIOPOLYMER TRANSPORT PROTEIN EXBD2"/>
    <property type="match status" value="1"/>
</dbReference>
<evidence type="ECO:0000313" key="9">
    <source>
        <dbReference type="EMBL" id="MDZ8118151.1"/>
    </source>
</evidence>
<protein>
    <submittedName>
        <fullName evidence="9">Biopolymer transporter ExbD</fullName>
    </submittedName>
</protein>
<keyword evidence="5 8" id="KW-1133">Transmembrane helix</keyword>
<gene>
    <name evidence="9" type="ORF">P9H32_05865</name>
</gene>
<evidence type="ECO:0000256" key="3">
    <source>
        <dbReference type="ARBA" id="ARBA00022475"/>
    </source>
</evidence>
<keyword evidence="7" id="KW-0813">Transport</keyword>
<evidence type="ECO:0000256" key="5">
    <source>
        <dbReference type="ARBA" id="ARBA00022989"/>
    </source>
</evidence>
<reference evidence="9 10" key="1">
    <citation type="journal article" date="2024" name="Appl. Environ. Microbiol.">
        <title>Pontiella agarivorans sp. nov., a novel marine anaerobic bacterium capable of degrading macroalgal polysaccharides and fixing nitrogen.</title>
        <authorList>
            <person name="Liu N."/>
            <person name="Kivenson V."/>
            <person name="Peng X."/>
            <person name="Cui Z."/>
            <person name="Lankiewicz T.S."/>
            <person name="Gosselin K.M."/>
            <person name="English C.J."/>
            <person name="Blair E.M."/>
            <person name="O'Malley M.A."/>
            <person name="Valentine D.L."/>
        </authorList>
    </citation>
    <scope>NUCLEOTIDE SEQUENCE [LARGE SCALE GENOMIC DNA]</scope>
    <source>
        <strain evidence="9 10">NLcol2</strain>
    </source>
</reference>
<comment type="caution">
    <text evidence="9">The sequence shown here is derived from an EMBL/GenBank/DDBJ whole genome shotgun (WGS) entry which is preliminary data.</text>
</comment>
<evidence type="ECO:0000256" key="7">
    <source>
        <dbReference type="RuleBase" id="RU003879"/>
    </source>
</evidence>
<keyword evidence="7" id="KW-0653">Protein transport</keyword>
<dbReference type="InterPro" id="IPR003400">
    <property type="entry name" value="ExbD"/>
</dbReference>
<sequence length="126" mass="13936">MFHHDGEINISPLIDIVFILLIFFIVTTVFVDETGLEIEKPRAATQQDIERNSILIGIDPQGAVHYNGREIGIGGVRAVVGRLLRQELMPVIIQADRRTPTDRTIAVLDEARSAGAEQVFVSTLSE</sequence>
<comment type="similarity">
    <text evidence="2 7">Belongs to the ExbD/TolR family.</text>
</comment>
<keyword evidence="4 7" id="KW-0812">Transmembrane</keyword>
<keyword evidence="3" id="KW-1003">Cell membrane</keyword>
<evidence type="ECO:0000256" key="1">
    <source>
        <dbReference type="ARBA" id="ARBA00004162"/>
    </source>
</evidence>
<proteinExistence type="inferred from homology"/>
<keyword evidence="10" id="KW-1185">Reference proteome</keyword>
<dbReference type="Gene3D" id="3.30.420.270">
    <property type="match status" value="1"/>
</dbReference>
<accession>A0ABU5MW21</accession>
<comment type="subcellular location">
    <subcellularLocation>
        <location evidence="1">Cell membrane</location>
        <topology evidence="1">Single-pass membrane protein</topology>
    </subcellularLocation>
    <subcellularLocation>
        <location evidence="7">Cell membrane</location>
        <topology evidence="7">Single-pass type II membrane protein</topology>
    </subcellularLocation>
</comment>
<dbReference type="Pfam" id="PF02472">
    <property type="entry name" value="ExbD"/>
    <property type="match status" value="1"/>
</dbReference>
<dbReference type="Proteomes" id="UP001290861">
    <property type="component" value="Unassembled WGS sequence"/>
</dbReference>
<dbReference type="PANTHER" id="PTHR30558">
    <property type="entry name" value="EXBD MEMBRANE COMPONENT OF PMF-DRIVEN MACROMOLECULE IMPORT SYSTEM"/>
    <property type="match status" value="1"/>
</dbReference>
<evidence type="ECO:0000256" key="8">
    <source>
        <dbReference type="SAM" id="Phobius"/>
    </source>
</evidence>
<dbReference type="EMBL" id="JARVCO010000007">
    <property type="protein sequence ID" value="MDZ8118151.1"/>
    <property type="molecule type" value="Genomic_DNA"/>
</dbReference>
<organism evidence="9 10">
    <name type="scientific">Pontiella agarivorans</name>
    <dbReference type="NCBI Taxonomy" id="3038953"/>
    <lineage>
        <taxon>Bacteria</taxon>
        <taxon>Pseudomonadati</taxon>
        <taxon>Kiritimatiellota</taxon>
        <taxon>Kiritimatiellia</taxon>
        <taxon>Kiritimatiellales</taxon>
        <taxon>Pontiellaceae</taxon>
        <taxon>Pontiella</taxon>
    </lineage>
</organism>
<feature type="transmembrane region" description="Helical" evidence="8">
    <location>
        <begin position="12"/>
        <end position="31"/>
    </location>
</feature>